<keyword evidence="5" id="KW-0560">Oxidoreductase</keyword>
<dbReference type="PROSITE" id="PS51471">
    <property type="entry name" value="FE2OG_OXY"/>
    <property type="match status" value="1"/>
</dbReference>
<dbReference type="InterPro" id="IPR006620">
    <property type="entry name" value="Pro_4_hyd_alph"/>
</dbReference>
<dbReference type="RefSeq" id="WP_393015592.1">
    <property type="nucleotide sequence ID" value="NZ_JAZAQF010000095.1"/>
</dbReference>
<evidence type="ECO:0000256" key="3">
    <source>
        <dbReference type="ARBA" id="ARBA00022896"/>
    </source>
</evidence>
<dbReference type="InterPro" id="IPR044862">
    <property type="entry name" value="Pro_4_hyd_alph_FE2OG_OXY"/>
</dbReference>
<organism evidence="9 10">
    <name type="scientific">Limnothrix redekei LRLZ20PSL1</name>
    <dbReference type="NCBI Taxonomy" id="3112953"/>
    <lineage>
        <taxon>Bacteria</taxon>
        <taxon>Bacillati</taxon>
        <taxon>Cyanobacteriota</taxon>
        <taxon>Cyanophyceae</taxon>
        <taxon>Pseudanabaenales</taxon>
        <taxon>Pseudanabaenaceae</taxon>
        <taxon>Limnothrix</taxon>
    </lineage>
</organism>
<dbReference type="Pfam" id="PF13640">
    <property type="entry name" value="2OG-FeII_Oxy_3"/>
    <property type="match status" value="1"/>
</dbReference>
<evidence type="ECO:0000313" key="9">
    <source>
        <dbReference type="EMBL" id="MFG3819609.1"/>
    </source>
</evidence>
<accession>A0ABW7CH89</accession>
<name>A0ABW7CH89_9CYAN</name>
<evidence type="ECO:0000256" key="7">
    <source>
        <dbReference type="SAM" id="MobiDB-lite"/>
    </source>
</evidence>
<keyword evidence="2" id="KW-0479">Metal-binding</keyword>
<evidence type="ECO:0000256" key="2">
    <source>
        <dbReference type="ARBA" id="ARBA00022723"/>
    </source>
</evidence>
<keyword evidence="4" id="KW-0223">Dioxygenase</keyword>
<feature type="region of interest" description="Disordered" evidence="7">
    <location>
        <begin position="62"/>
        <end position="107"/>
    </location>
</feature>
<dbReference type="Proteomes" id="UP001604335">
    <property type="component" value="Unassembled WGS sequence"/>
</dbReference>
<dbReference type="Gene3D" id="2.60.120.620">
    <property type="entry name" value="q2cbj1_9rhob like domain"/>
    <property type="match status" value="1"/>
</dbReference>
<evidence type="ECO:0000259" key="8">
    <source>
        <dbReference type="PROSITE" id="PS51471"/>
    </source>
</evidence>
<dbReference type="EMBL" id="JAZAQF010000095">
    <property type="protein sequence ID" value="MFG3819609.1"/>
    <property type="molecule type" value="Genomic_DNA"/>
</dbReference>
<evidence type="ECO:0000256" key="1">
    <source>
        <dbReference type="ARBA" id="ARBA00001961"/>
    </source>
</evidence>
<comment type="cofactor">
    <cofactor evidence="1">
        <name>L-ascorbate</name>
        <dbReference type="ChEBI" id="CHEBI:38290"/>
    </cofactor>
</comment>
<comment type="caution">
    <text evidence="9">The sequence shown here is derived from an EMBL/GenBank/DDBJ whole genome shotgun (WGS) entry which is preliminary data.</text>
</comment>
<dbReference type="InterPro" id="IPR005123">
    <property type="entry name" value="Oxoglu/Fe-dep_dioxygenase_dom"/>
</dbReference>
<gene>
    <name evidence="9" type="ORF">VPK24_18340</name>
</gene>
<dbReference type="SMART" id="SM00702">
    <property type="entry name" value="P4Hc"/>
    <property type="match status" value="1"/>
</dbReference>
<evidence type="ECO:0000256" key="4">
    <source>
        <dbReference type="ARBA" id="ARBA00022964"/>
    </source>
</evidence>
<sequence length="323" mass="36131">MTQSDEMQGLLDRAVSTLNEALDSPELSLRDRTLVALRVLELAHGTDPIEGLNTNGWELPQLTQRLTNPGPESRSASPLDARLRSASKGQPATGPDRPHSDSTATTQHQSLAYPVATAPSAARNDQILEPTVLEIDNFLSHEEHQFALSTALNKADQFVGSKTTTNASDYRRSSILYATLYPDLYELLRQRLIGLLPTVVQQLGMPSFEPGQVEMQLTAHNDGCFYKIHNDSGSPETATRALTYVYYFYQEPKRFSGGELRMYETDISGPMVTASDRFETIEPLNNRIVFFDSRCKHEVLPVVCPSRQFDHGRFTLNGWIRRS</sequence>
<proteinExistence type="predicted"/>
<protein>
    <submittedName>
        <fullName evidence="9">2OG-Fe(II) oxygenase</fullName>
    </submittedName>
</protein>
<evidence type="ECO:0000256" key="6">
    <source>
        <dbReference type="ARBA" id="ARBA00023004"/>
    </source>
</evidence>
<evidence type="ECO:0000313" key="10">
    <source>
        <dbReference type="Proteomes" id="UP001604335"/>
    </source>
</evidence>
<reference evidence="10" key="1">
    <citation type="journal article" date="2024" name="Algal Res.">
        <title>Biochemical, toxicological and genomic investigation of a high-biomass producing Limnothrix strain isolated from Italian shallow drinking water reservoir.</title>
        <authorList>
            <person name="Simonazzi M."/>
            <person name="Shishido T.K."/>
            <person name="Delbaje E."/>
            <person name="Wahlsten M."/>
            <person name="Fewer D.P."/>
            <person name="Sivonen K."/>
            <person name="Pezzolesi L."/>
            <person name="Pistocchi R."/>
        </authorList>
    </citation>
    <scope>NUCLEOTIDE SEQUENCE [LARGE SCALE GENOMIC DNA]</scope>
    <source>
        <strain evidence="10">LRLZ20PSL1</strain>
    </source>
</reference>
<evidence type="ECO:0000256" key="5">
    <source>
        <dbReference type="ARBA" id="ARBA00023002"/>
    </source>
</evidence>
<feature type="domain" description="Fe2OG dioxygenase" evidence="8">
    <location>
        <begin position="207"/>
        <end position="322"/>
    </location>
</feature>
<keyword evidence="10" id="KW-1185">Reference proteome</keyword>
<keyword evidence="3" id="KW-0847">Vitamin C</keyword>
<keyword evidence="6" id="KW-0408">Iron</keyword>
<dbReference type="PANTHER" id="PTHR12907">
    <property type="entry name" value="EGL NINE HOMOLOG-RELATED"/>
    <property type="match status" value="1"/>
</dbReference>
<dbReference type="PANTHER" id="PTHR12907:SF26">
    <property type="entry name" value="HIF PROLYL HYDROXYLASE, ISOFORM C"/>
    <property type="match status" value="1"/>
</dbReference>
<dbReference type="InterPro" id="IPR051559">
    <property type="entry name" value="HIF_prolyl_hydroxylases"/>
</dbReference>